<dbReference type="KEGG" id="vg:23679177"/>
<dbReference type="Proteomes" id="UP000030228">
    <property type="component" value="Genome"/>
</dbReference>
<name>A0A0A1IWU2_9CAUD</name>
<dbReference type="GeneID" id="23679177"/>
<accession>A0A0A1IWU2</accession>
<evidence type="ECO:0008006" key="3">
    <source>
        <dbReference type="Google" id="ProtNLM"/>
    </source>
</evidence>
<evidence type="ECO:0000313" key="2">
    <source>
        <dbReference type="Proteomes" id="UP000030228"/>
    </source>
</evidence>
<dbReference type="RefSeq" id="YP_009124321.1">
    <property type="nucleotide sequence ID" value="NC_026586.1"/>
</dbReference>
<gene>
    <name evidence="1" type="primary">ORF18</name>
</gene>
<reference evidence="1 2" key="1">
    <citation type="journal article" date="2015" name="PLoS ONE">
        <title>Investigation of a Large Collection of Pseudomonas aeruginosa Bacteriophages Collected from a Single Environmental Source in Abidjan, Cote d'Ivoire.</title>
        <authorList>
            <person name="Essoh C."/>
            <person name="Latino L."/>
            <person name="Midoux C."/>
            <person name="Blouin Y."/>
            <person name="Loukou G."/>
            <person name="Nguetta S.P."/>
            <person name="Lathro S."/>
            <person name="Cablanmian A."/>
            <person name="Kouassi A.K."/>
            <person name="Vergnaud G."/>
            <person name="Pourcel C."/>
        </authorList>
    </citation>
    <scope>NUCLEOTIDE SEQUENCE [LARGE SCALE GENOMIC DNA]</scope>
    <source>
        <strain evidence="1">Ab27</strain>
    </source>
</reference>
<sequence length="100" mass="11573">MTKQVQIEVTNLDEAFVQHLLTGGHLFDVDDYEVADRILMEVDGEQMVQFELNAELWNEETLGVPMDIDSDEFADELQDWVESKVNFAFEEWLSADEGEE</sequence>
<proteinExistence type="predicted"/>
<dbReference type="EMBL" id="LN610579">
    <property type="protein sequence ID" value="CEF89804.1"/>
    <property type="molecule type" value="Genomic_DNA"/>
</dbReference>
<protein>
    <recommendedName>
        <fullName evidence="3">Phage protein</fullName>
    </recommendedName>
</protein>
<organism evidence="1 2">
    <name type="scientific">Pseudomonas phage vB_PaeM_PAO1_Ab27</name>
    <dbReference type="NCBI Taxonomy" id="1548907"/>
    <lineage>
        <taxon>Viruses</taxon>
        <taxon>Duplodnaviria</taxon>
        <taxon>Heunggongvirae</taxon>
        <taxon>Uroviricota</taxon>
        <taxon>Caudoviricetes</taxon>
        <taxon>Lindbergviridae</taxon>
        <taxon>Pbunavirus</taxon>
        <taxon>Pbunavirus LS1</taxon>
    </lineage>
</organism>
<evidence type="ECO:0000313" key="1">
    <source>
        <dbReference type="EMBL" id="CEF89804.1"/>
    </source>
</evidence>